<keyword evidence="5 14" id="KW-0408">Iron</keyword>
<evidence type="ECO:0000256" key="9">
    <source>
        <dbReference type="ARBA" id="ARBA00024386"/>
    </source>
</evidence>
<dbReference type="GO" id="GO:0051539">
    <property type="term" value="F:4 iron, 4 sulfur cluster binding"/>
    <property type="evidence" value="ECO:0007669"/>
    <property type="project" value="UniProtKB-UniRule"/>
</dbReference>
<reference evidence="16 17" key="1">
    <citation type="submission" date="2019-01" db="EMBL/GenBank/DDBJ databases">
        <title>Spirosoma flava sp. nov., a propanil-degrading bacterium isolated from herbicide-contaminated soil.</title>
        <authorList>
            <person name="Zhang L."/>
            <person name="Jiang J.-D."/>
        </authorList>
    </citation>
    <scope>NUCLEOTIDE SEQUENCE [LARGE SCALE GENOMIC DNA]</scope>
    <source>
        <strain evidence="16 17">TY50</strain>
    </source>
</reference>
<comment type="similarity">
    <text evidence="1 14">Belongs to the PAPS reductase family. CysH subfamily.</text>
</comment>
<evidence type="ECO:0000256" key="1">
    <source>
        <dbReference type="ARBA" id="ARBA00009732"/>
    </source>
</evidence>
<proteinExistence type="inferred from homology"/>
<dbReference type="Proteomes" id="UP000290407">
    <property type="component" value="Unassembled WGS sequence"/>
</dbReference>
<dbReference type="GO" id="GO:0043866">
    <property type="term" value="F:adenylyl-sulfate reductase (thioredoxin) activity"/>
    <property type="evidence" value="ECO:0007669"/>
    <property type="project" value="UniProtKB-EC"/>
</dbReference>
<sequence length="238" mass="27555">MIAEPNTPTLDILAEQLRGQDPVEALRTLADQFPGQVVFSTSLGYEDQVITDLILANDIPIRIFTLDTGRMFSETYSVWKKTNDRYGAKIEAYFPKQESVESLMTGKGPYSMYDSVENRKECCFIRKIEPLNRALAGQKIWITGIRAEQSPNRQTMTQLEWDNSHNLFKFHPLMDWTFEQVKQYIKDHNVPYNPLHDRGFVSIGCQPCTRAIQPGEDFRAGRWWWEDNSKKECGLHAK</sequence>
<feature type="domain" description="Phosphoadenosine phosphosulphate reductase" evidence="15">
    <location>
        <begin position="36"/>
        <end position="211"/>
    </location>
</feature>
<evidence type="ECO:0000259" key="15">
    <source>
        <dbReference type="Pfam" id="PF01507"/>
    </source>
</evidence>
<keyword evidence="6 14" id="KW-0411">Iron-sulfur</keyword>
<dbReference type="RefSeq" id="WP_129606809.1">
    <property type="nucleotide sequence ID" value="NZ_SBLB01000015.1"/>
</dbReference>
<dbReference type="GO" id="GO:0019379">
    <property type="term" value="P:sulfate assimilation, phosphoadenylyl sulfate reduction by phosphoadenylyl-sulfate reductase (thioredoxin)"/>
    <property type="evidence" value="ECO:0007669"/>
    <property type="project" value="UniProtKB-UniRule"/>
</dbReference>
<dbReference type="GO" id="GO:0070814">
    <property type="term" value="P:hydrogen sulfide biosynthetic process"/>
    <property type="evidence" value="ECO:0007669"/>
    <property type="project" value="UniProtKB-UniRule"/>
</dbReference>
<evidence type="ECO:0000256" key="12">
    <source>
        <dbReference type="ARBA" id="ARBA00032041"/>
    </source>
</evidence>
<dbReference type="PANTHER" id="PTHR46482:SF9">
    <property type="entry name" value="5'-ADENYLYLSULFATE REDUCTASE 1, CHLOROPLASTIC"/>
    <property type="match status" value="1"/>
</dbReference>
<keyword evidence="17" id="KW-1185">Reference proteome</keyword>
<comment type="function">
    <text evidence="7 14">Catalyzes the formation of sulfite from adenosine 5'-phosphosulfate (APS) using thioredoxin as an electron donor.</text>
</comment>
<dbReference type="PANTHER" id="PTHR46482">
    <property type="entry name" value="5'-ADENYLYLSULFATE REDUCTASE 3, CHLOROPLASTIC"/>
    <property type="match status" value="1"/>
</dbReference>
<accession>A0A4Q2UGN6</accession>
<keyword evidence="3 14" id="KW-0479">Metal-binding</keyword>
<evidence type="ECO:0000256" key="14">
    <source>
        <dbReference type="HAMAP-Rule" id="MF_00063"/>
    </source>
</evidence>
<feature type="active site" description="Nucleophile; cysteine thiosulfonate intermediate" evidence="14">
    <location>
        <position position="233"/>
    </location>
</feature>
<evidence type="ECO:0000256" key="8">
    <source>
        <dbReference type="ARBA" id="ARBA00024327"/>
    </source>
</evidence>
<feature type="binding site" evidence="14">
    <location>
        <position position="123"/>
    </location>
    <ligand>
        <name>[4Fe-4S] cluster</name>
        <dbReference type="ChEBI" id="CHEBI:49883"/>
    </ligand>
</feature>
<evidence type="ECO:0000256" key="4">
    <source>
        <dbReference type="ARBA" id="ARBA00023002"/>
    </source>
</evidence>
<evidence type="ECO:0000256" key="7">
    <source>
        <dbReference type="ARBA" id="ARBA00024298"/>
    </source>
</evidence>
<keyword evidence="4 14" id="KW-0560">Oxidoreductase</keyword>
<evidence type="ECO:0000256" key="10">
    <source>
        <dbReference type="ARBA" id="ARBA00029514"/>
    </source>
</evidence>
<name>A0A4Q2UGN6_9BACT</name>
<comment type="pathway">
    <text evidence="8 14">Sulfur metabolism; hydrogen sulfide biosynthesis; sulfite from sulfate.</text>
</comment>
<dbReference type="GO" id="GO:0046872">
    <property type="term" value="F:metal ion binding"/>
    <property type="evidence" value="ECO:0007669"/>
    <property type="project" value="UniProtKB-KW"/>
</dbReference>
<evidence type="ECO:0000256" key="11">
    <source>
        <dbReference type="ARBA" id="ARBA00030894"/>
    </source>
</evidence>
<dbReference type="GO" id="GO:0019344">
    <property type="term" value="P:cysteine biosynthetic process"/>
    <property type="evidence" value="ECO:0007669"/>
    <property type="project" value="InterPro"/>
</dbReference>
<evidence type="ECO:0000313" key="17">
    <source>
        <dbReference type="Proteomes" id="UP000290407"/>
    </source>
</evidence>
<dbReference type="InterPro" id="IPR011798">
    <property type="entry name" value="APS_reductase"/>
</dbReference>
<dbReference type="InterPro" id="IPR004511">
    <property type="entry name" value="PAPS/APS_Rdtase"/>
</dbReference>
<dbReference type="GO" id="GO:0005737">
    <property type="term" value="C:cytoplasm"/>
    <property type="evidence" value="ECO:0007669"/>
    <property type="project" value="UniProtKB-SubCell"/>
</dbReference>
<gene>
    <name evidence="14" type="primary">cysH</name>
    <name evidence="16" type="ORF">EQG79_29950</name>
</gene>
<dbReference type="GO" id="GO:0004604">
    <property type="term" value="F:phosphoadenylyl-sulfate reductase (thioredoxin) activity"/>
    <property type="evidence" value="ECO:0007669"/>
    <property type="project" value="UniProtKB-UniRule"/>
</dbReference>
<evidence type="ECO:0000256" key="2">
    <source>
        <dbReference type="ARBA" id="ARBA00022490"/>
    </source>
</evidence>
<dbReference type="HAMAP" id="MF_00063">
    <property type="entry name" value="CysH"/>
    <property type="match status" value="1"/>
</dbReference>
<dbReference type="AlphaFoldDB" id="A0A4Q2UGN6"/>
<dbReference type="InterPro" id="IPR002500">
    <property type="entry name" value="PAPS_reduct_dom"/>
</dbReference>
<feature type="binding site" evidence="14">
    <location>
        <position position="208"/>
    </location>
    <ligand>
        <name>[4Fe-4S] cluster</name>
        <dbReference type="ChEBI" id="CHEBI:49883"/>
    </ligand>
</feature>
<evidence type="ECO:0000256" key="13">
    <source>
        <dbReference type="ARBA" id="ARBA00048441"/>
    </source>
</evidence>
<evidence type="ECO:0000256" key="5">
    <source>
        <dbReference type="ARBA" id="ARBA00023004"/>
    </source>
</evidence>
<feature type="binding site" evidence="14">
    <location>
        <position position="122"/>
    </location>
    <ligand>
        <name>[4Fe-4S] cluster</name>
        <dbReference type="ChEBI" id="CHEBI:49883"/>
    </ligand>
</feature>
<dbReference type="CDD" id="cd23945">
    <property type="entry name" value="PAPS_reductase"/>
    <property type="match status" value="1"/>
</dbReference>
<feature type="binding site" evidence="14">
    <location>
        <position position="205"/>
    </location>
    <ligand>
        <name>[4Fe-4S] cluster</name>
        <dbReference type="ChEBI" id="CHEBI:49883"/>
    </ligand>
</feature>
<evidence type="ECO:0000313" key="16">
    <source>
        <dbReference type="EMBL" id="RYC66430.1"/>
    </source>
</evidence>
<dbReference type="EC" id="1.8.4.10" evidence="9 14"/>
<comment type="catalytic activity">
    <reaction evidence="13 14">
        <text>[thioredoxin]-disulfide + sulfite + AMP + 2 H(+) = adenosine 5'-phosphosulfate + [thioredoxin]-dithiol</text>
        <dbReference type="Rhea" id="RHEA:21976"/>
        <dbReference type="Rhea" id="RHEA-COMP:10698"/>
        <dbReference type="Rhea" id="RHEA-COMP:10700"/>
        <dbReference type="ChEBI" id="CHEBI:15378"/>
        <dbReference type="ChEBI" id="CHEBI:17359"/>
        <dbReference type="ChEBI" id="CHEBI:29950"/>
        <dbReference type="ChEBI" id="CHEBI:50058"/>
        <dbReference type="ChEBI" id="CHEBI:58243"/>
        <dbReference type="ChEBI" id="CHEBI:456215"/>
        <dbReference type="EC" id="1.8.4.10"/>
    </reaction>
</comment>
<evidence type="ECO:0000256" key="6">
    <source>
        <dbReference type="ARBA" id="ARBA00023014"/>
    </source>
</evidence>
<evidence type="ECO:0000256" key="3">
    <source>
        <dbReference type="ARBA" id="ARBA00022723"/>
    </source>
</evidence>
<comment type="cofactor">
    <cofactor evidence="14">
        <name>[4Fe-4S] cluster</name>
        <dbReference type="ChEBI" id="CHEBI:49883"/>
    </cofactor>
    <text evidence="14">Binds 1 [4Fe-4S] cluster per subunit.</text>
</comment>
<dbReference type="SUPFAM" id="SSF52402">
    <property type="entry name" value="Adenine nucleotide alpha hydrolases-like"/>
    <property type="match status" value="1"/>
</dbReference>
<comment type="caution">
    <text evidence="16">The sequence shown here is derived from an EMBL/GenBank/DDBJ whole genome shotgun (WGS) entry which is preliminary data.</text>
</comment>
<dbReference type="NCBIfam" id="TIGR00434">
    <property type="entry name" value="cysH"/>
    <property type="match status" value="1"/>
</dbReference>
<dbReference type="Pfam" id="PF01507">
    <property type="entry name" value="PAPS_reduct"/>
    <property type="match status" value="1"/>
</dbReference>
<protein>
    <recommendedName>
        <fullName evidence="10 14">Adenosine 5'-phosphosulfate reductase</fullName>
        <shortName evidence="14">APS reductase</shortName>
        <ecNumber evidence="9 14">1.8.4.10</ecNumber>
    </recommendedName>
    <alternativeName>
        <fullName evidence="12 14">5'-adenylylsulfate reductase</fullName>
    </alternativeName>
    <alternativeName>
        <fullName evidence="11 14">Thioredoxin-dependent 5'-adenylylsulfate reductase</fullName>
    </alternativeName>
</protein>
<organism evidence="16 17">
    <name type="scientific">Spirosoma sordidisoli</name>
    <dbReference type="NCBI Taxonomy" id="2502893"/>
    <lineage>
        <taxon>Bacteria</taxon>
        <taxon>Pseudomonadati</taxon>
        <taxon>Bacteroidota</taxon>
        <taxon>Cytophagia</taxon>
        <taxon>Cytophagales</taxon>
        <taxon>Cytophagaceae</taxon>
        <taxon>Spirosoma</taxon>
    </lineage>
</organism>
<comment type="subcellular location">
    <subcellularLocation>
        <location evidence="14">Cytoplasm</location>
    </subcellularLocation>
</comment>
<dbReference type="Gene3D" id="3.40.50.620">
    <property type="entry name" value="HUPs"/>
    <property type="match status" value="1"/>
</dbReference>
<dbReference type="NCBIfam" id="NF002537">
    <property type="entry name" value="PRK02090.1"/>
    <property type="match status" value="1"/>
</dbReference>
<dbReference type="InterPro" id="IPR014729">
    <property type="entry name" value="Rossmann-like_a/b/a_fold"/>
</dbReference>
<keyword evidence="2 14" id="KW-0963">Cytoplasm</keyword>
<dbReference type="PIRSF" id="PIRSF000857">
    <property type="entry name" value="PAPS_reductase"/>
    <property type="match status" value="1"/>
</dbReference>
<dbReference type="NCBIfam" id="TIGR02055">
    <property type="entry name" value="APS_reductase"/>
    <property type="match status" value="1"/>
</dbReference>
<dbReference type="EMBL" id="SBLB01000015">
    <property type="protein sequence ID" value="RYC66430.1"/>
    <property type="molecule type" value="Genomic_DNA"/>
</dbReference>